<evidence type="ECO:0000256" key="1">
    <source>
        <dbReference type="SAM" id="Phobius"/>
    </source>
</evidence>
<proteinExistence type="predicted"/>
<dbReference type="RefSeq" id="WP_157021329.1">
    <property type="nucleotide sequence ID" value="NZ_WQLV01000002.1"/>
</dbReference>
<evidence type="ECO:0000313" key="3">
    <source>
        <dbReference type="Proteomes" id="UP000478892"/>
    </source>
</evidence>
<protein>
    <submittedName>
        <fullName evidence="2">Uncharacterized protein</fullName>
    </submittedName>
</protein>
<comment type="caution">
    <text evidence="2">The sequence shown here is derived from an EMBL/GenBank/DDBJ whole genome shotgun (WGS) entry which is preliminary data.</text>
</comment>
<dbReference type="Proteomes" id="UP000478892">
    <property type="component" value="Unassembled WGS sequence"/>
</dbReference>
<keyword evidence="1" id="KW-1133">Transmembrane helix</keyword>
<feature type="transmembrane region" description="Helical" evidence="1">
    <location>
        <begin position="106"/>
        <end position="124"/>
    </location>
</feature>
<dbReference type="AlphaFoldDB" id="A0A6L6WH46"/>
<feature type="transmembrane region" description="Helical" evidence="1">
    <location>
        <begin position="73"/>
        <end position="94"/>
    </location>
</feature>
<gene>
    <name evidence="2" type="ORF">GO984_04240</name>
</gene>
<accession>A0A6L6WH46</accession>
<organism evidence="2 3">
    <name type="scientific">Parasedimentitalea huanghaiensis</name>
    <dbReference type="NCBI Taxonomy" id="2682100"/>
    <lineage>
        <taxon>Bacteria</taxon>
        <taxon>Pseudomonadati</taxon>
        <taxon>Pseudomonadota</taxon>
        <taxon>Alphaproteobacteria</taxon>
        <taxon>Rhodobacterales</taxon>
        <taxon>Paracoccaceae</taxon>
        <taxon>Parasedimentitalea</taxon>
    </lineage>
</organism>
<name>A0A6L6WH46_9RHOB</name>
<reference evidence="2 3" key="1">
    <citation type="submission" date="2019-12" db="EMBL/GenBank/DDBJ databases">
        <authorList>
            <person name="Zhang Y.-J."/>
        </authorList>
    </citation>
    <scope>NUCLEOTIDE SEQUENCE [LARGE SCALE GENOMIC DNA]</scope>
    <source>
        <strain evidence="2 3">CY05</strain>
    </source>
</reference>
<sequence>MNSSLTRIAFMAGALYFCCMAAAHFFGLKYPLLFVYYDTPFYGYKDKIISFAVLAYVALFYQAARRRDAVPTALVVMGVTILGLSSVNLSEALAEVLTPDQSTMPYWIQVALFAGYWLALFGLWRRDGSQN</sequence>
<evidence type="ECO:0000313" key="2">
    <source>
        <dbReference type="EMBL" id="MVO15012.1"/>
    </source>
</evidence>
<keyword evidence="1" id="KW-0812">Transmembrane</keyword>
<feature type="transmembrane region" description="Helical" evidence="1">
    <location>
        <begin position="48"/>
        <end position="64"/>
    </location>
</feature>
<keyword evidence="3" id="KW-1185">Reference proteome</keyword>
<dbReference type="EMBL" id="WQLV01000002">
    <property type="protein sequence ID" value="MVO15012.1"/>
    <property type="molecule type" value="Genomic_DNA"/>
</dbReference>
<feature type="transmembrane region" description="Helical" evidence="1">
    <location>
        <begin position="7"/>
        <end position="28"/>
    </location>
</feature>
<keyword evidence="1" id="KW-0472">Membrane</keyword>